<feature type="region of interest" description="Disordered" evidence="1">
    <location>
        <begin position="42"/>
        <end position="67"/>
    </location>
</feature>
<feature type="compositionally biased region" description="Gly residues" evidence="1">
    <location>
        <begin position="49"/>
        <end position="58"/>
    </location>
</feature>
<evidence type="ECO:0000256" key="1">
    <source>
        <dbReference type="SAM" id="MobiDB-lite"/>
    </source>
</evidence>
<proteinExistence type="predicted"/>
<evidence type="ECO:0000313" key="2">
    <source>
        <dbReference type="EMBL" id="PTQ44481.1"/>
    </source>
</evidence>
<gene>
    <name evidence="2" type="ORF">MARPO_0020s0129</name>
</gene>
<name>A0A2R6XEF0_MARPO</name>
<dbReference type="EMBL" id="KZ772692">
    <property type="protein sequence ID" value="PTQ44481.1"/>
    <property type="molecule type" value="Genomic_DNA"/>
</dbReference>
<dbReference type="Proteomes" id="UP000244005">
    <property type="component" value="Unassembled WGS sequence"/>
</dbReference>
<accession>A0A2R6XEF0</accession>
<reference evidence="3" key="1">
    <citation type="journal article" date="2017" name="Cell">
        <title>Insights into land plant evolution garnered from the Marchantia polymorpha genome.</title>
        <authorList>
            <person name="Bowman J.L."/>
            <person name="Kohchi T."/>
            <person name="Yamato K.T."/>
            <person name="Jenkins J."/>
            <person name="Shu S."/>
            <person name="Ishizaki K."/>
            <person name="Yamaoka S."/>
            <person name="Nishihama R."/>
            <person name="Nakamura Y."/>
            <person name="Berger F."/>
            <person name="Adam C."/>
            <person name="Aki S.S."/>
            <person name="Althoff F."/>
            <person name="Araki T."/>
            <person name="Arteaga-Vazquez M.A."/>
            <person name="Balasubrmanian S."/>
            <person name="Barry K."/>
            <person name="Bauer D."/>
            <person name="Boehm C.R."/>
            <person name="Briginshaw L."/>
            <person name="Caballero-Perez J."/>
            <person name="Catarino B."/>
            <person name="Chen F."/>
            <person name="Chiyoda S."/>
            <person name="Chovatia M."/>
            <person name="Davies K.M."/>
            <person name="Delmans M."/>
            <person name="Demura T."/>
            <person name="Dierschke T."/>
            <person name="Dolan L."/>
            <person name="Dorantes-Acosta A.E."/>
            <person name="Eklund D.M."/>
            <person name="Florent S.N."/>
            <person name="Flores-Sandoval E."/>
            <person name="Fujiyama A."/>
            <person name="Fukuzawa H."/>
            <person name="Galik B."/>
            <person name="Grimanelli D."/>
            <person name="Grimwood J."/>
            <person name="Grossniklaus U."/>
            <person name="Hamada T."/>
            <person name="Haseloff J."/>
            <person name="Hetherington A.J."/>
            <person name="Higo A."/>
            <person name="Hirakawa Y."/>
            <person name="Hundley H.N."/>
            <person name="Ikeda Y."/>
            <person name="Inoue K."/>
            <person name="Inoue S.I."/>
            <person name="Ishida S."/>
            <person name="Jia Q."/>
            <person name="Kakita M."/>
            <person name="Kanazawa T."/>
            <person name="Kawai Y."/>
            <person name="Kawashima T."/>
            <person name="Kennedy M."/>
            <person name="Kinose K."/>
            <person name="Kinoshita T."/>
            <person name="Kohara Y."/>
            <person name="Koide E."/>
            <person name="Komatsu K."/>
            <person name="Kopischke S."/>
            <person name="Kubo M."/>
            <person name="Kyozuka J."/>
            <person name="Lagercrantz U."/>
            <person name="Lin S.S."/>
            <person name="Lindquist E."/>
            <person name="Lipzen A.M."/>
            <person name="Lu C.W."/>
            <person name="De Luna E."/>
            <person name="Martienssen R.A."/>
            <person name="Minamino N."/>
            <person name="Mizutani M."/>
            <person name="Mizutani M."/>
            <person name="Mochizuki N."/>
            <person name="Monte I."/>
            <person name="Mosher R."/>
            <person name="Nagasaki H."/>
            <person name="Nakagami H."/>
            <person name="Naramoto S."/>
            <person name="Nishitani K."/>
            <person name="Ohtani M."/>
            <person name="Okamoto T."/>
            <person name="Okumura M."/>
            <person name="Phillips J."/>
            <person name="Pollak B."/>
            <person name="Reinders A."/>
            <person name="Rovekamp M."/>
            <person name="Sano R."/>
            <person name="Sawa S."/>
            <person name="Schmid M.W."/>
            <person name="Shirakawa M."/>
            <person name="Solano R."/>
            <person name="Spunde A."/>
            <person name="Suetsugu N."/>
            <person name="Sugano S."/>
            <person name="Sugiyama A."/>
            <person name="Sun R."/>
            <person name="Suzuki Y."/>
            <person name="Takenaka M."/>
            <person name="Takezawa D."/>
            <person name="Tomogane H."/>
            <person name="Tsuzuki M."/>
            <person name="Ueda T."/>
            <person name="Umeda M."/>
            <person name="Ward J.M."/>
            <person name="Watanabe Y."/>
            <person name="Yazaki K."/>
            <person name="Yokoyama R."/>
            <person name="Yoshitake Y."/>
            <person name="Yotsui I."/>
            <person name="Zachgo S."/>
            <person name="Schmutz J."/>
        </authorList>
    </citation>
    <scope>NUCLEOTIDE SEQUENCE [LARGE SCALE GENOMIC DNA]</scope>
    <source>
        <strain evidence="3">Tak-1</strain>
    </source>
</reference>
<organism evidence="2 3">
    <name type="scientific">Marchantia polymorpha</name>
    <name type="common">Common liverwort</name>
    <name type="synonym">Marchantia aquatica</name>
    <dbReference type="NCBI Taxonomy" id="3197"/>
    <lineage>
        <taxon>Eukaryota</taxon>
        <taxon>Viridiplantae</taxon>
        <taxon>Streptophyta</taxon>
        <taxon>Embryophyta</taxon>
        <taxon>Marchantiophyta</taxon>
        <taxon>Marchantiopsida</taxon>
        <taxon>Marchantiidae</taxon>
        <taxon>Marchantiales</taxon>
        <taxon>Marchantiaceae</taxon>
        <taxon>Marchantia</taxon>
    </lineage>
</organism>
<feature type="region of interest" description="Disordered" evidence="1">
    <location>
        <begin position="103"/>
        <end position="125"/>
    </location>
</feature>
<evidence type="ECO:0000313" key="3">
    <source>
        <dbReference type="Proteomes" id="UP000244005"/>
    </source>
</evidence>
<keyword evidence="3" id="KW-1185">Reference proteome</keyword>
<sequence>MSSREKCQRTPIHVVLFLDRAGAGQGRAGRVGLGRVGTRRGPWIAERGSGAGQPGLQGRGRESSRSCPAGSLTAVLSHLLRMVEVGVCSLVCMREETRARVTCPSVKGGQRAPNERRQEGSGSGPRARREVAACSVCGRACVRAILPVVCPL</sequence>
<dbReference type="AlphaFoldDB" id="A0A2R6XEF0"/>
<protein>
    <submittedName>
        <fullName evidence="2">Uncharacterized protein</fullName>
    </submittedName>
</protein>